<dbReference type="VEuPathDB" id="FungiDB:H310_09127"/>
<dbReference type="AlphaFoldDB" id="A0A418AKV7"/>
<proteinExistence type="predicted"/>
<dbReference type="InterPro" id="IPR021861">
    <property type="entry name" value="THO_THOC1"/>
</dbReference>
<dbReference type="GO" id="GO:0006406">
    <property type="term" value="P:mRNA export from nucleus"/>
    <property type="evidence" value="ECO:0007669"/>
    <property type="project" value="TreeGrafter"/>
</dbReference>
<protein>
    <submittedName>
        <fullName evidence="2">Uncharacterized protein</fullName>
    </submittedName>
</protein>
<accession>A0A418AKV7</accession>
<name>A0A418AKV7_9STRA</name>
<evidence type="ECO:0000256" key="1">
    <source>
        <dbReference type="SAM" id="MobiDB-lite"/>
    </source>
</evidence>
<dbReference type="PANTHER" id="PTHR13265">
    <property type="entry name" value="THO COMPLEX SUBUNIT 1"/>
    <property type="match status" value="1"/>
</dbReference>
<organism evidence="2 3">
    <name type="scientific">Aphanomyces invadans</name>
    <dbReference type="NCBI Taxonomy" id="157072"/>
    <lineage>
        <taxon>Eukaryota</taxon>
        <taxon>Sar</taxon>
        <taxon>Stramenopiles</taxon>
        <taxon>Oomycota</taxon>
        <taxon>Saprolegniomycetes</taxon>
        <taxon>Saprolegniales</taxon>
        <taxon>Verrucalvaceae</taxon>
        <taxon>Aphanomyces</taxon>
    </lineage>
</organism>
<dbReference type="EMBL" id="QUSY01001382">
    <property type="protein sequence ID" value="RHY25146.1"/>
    <property type="molecule type" value="Genomic_DNA"/>
</dbReference>
<gene>
    <name evidence="2" type="ORF">DYB32_008498</name>
</gene>
<comment type="caution">
    <text evidence="2">The sequence shown here is derived from an EMBL/GenBank/DDBJ whole genome shotgun (WGS) entry which is preliminary data.</text>
</comment>
<feature type="region of interest" description="Disordered" evidence="1">
    <location>
        <begin position="235"/>
        <end position="262"/>
    </location>
</feature>
<keyword evidence="3" id="KW-1185">Reference proteome</keyword>
<dbReference type="Proteomes" id="UP000285060">
    <property type="component" value="Unassembled WGS sequence"/>
</dbReference>
<sequence length="302" mass="34402">IEFHALTRSKEPLRQLKQLHEDLLTQCDKDQVFNLLEVATQKLVEKLSWALHNDNSMTPASVGIPELLDLCIAGATDNILLNHAPYKILEDLMDGQTIVTCEKLWELLETRKGQLTATTELNAVLGAFESHSFSPKDLDPTRDDNAVSVGKDENGPSGFFQTKYLTNSRLFHLQLRDPVLRECMLTQVTRQGNFLLKKTPSDGKRFSEMLVQVLDRENNWTQWKQDKCKPYERFPDDQAPVEPSAAPVEPPAKKRKQSMTDPLLESLVHEDTESLLSKIQGPSRSTLRMRDYTIARENIYVV</sequence>
<feature type="non-terminal residue" evidence="2">
    <location>
        <position position="1"/>
    </location>
</feature>
<evidence type="ECO:0000313" key="3">
    <source>
        <dbReference type="Proteomes" id="UP000285060"/>
    </source>
</evidence>
<dbReference type="Pfam" id="PF11957">
    <property type="entry name" value="efThoc1"/>
    <property type="match status" value="2"/>
</dbReference>
<dbReference type="GO" id="GO:0000445">
    <property type="term" value="C:THO complex part of transcription export complex"/>
    <property type="evidence" value="ECO:0007669"/>
    <property type="project" value="TreeGrafter"/>
</dbReference>
<dbReference type="PANTHER" id="PTHR13265:SF0">
    <property type="entry name" value="HPR1"/>
    <property type="match status" value="1"/>
</dbReference>
<reference evidence="2 3" key="1">
    <citation type="submission" date="2018-08" db="EMBL/GenBank/DDBJ databases">
        <title>Aphanomyces genome sequencing and annotation.</title>
        <authorList>
            <person name="Minardi D."/>
            <person name="Oidtmann B."/>
            <person name="Van Der Giezen M."/>
            <person name="Studholme D.J."/>
        </authorList>
    </citation>
    <scope>NUCLEOTIDE SEQUENCE [LARGE SCALE GENOMIC DNA]</scope>
    <source>
        <strain evidence="2 3">NJM0002</strain>
    </source>
</reference>
<evidence type="ECO:0000313" key="2">
    <source>
        <dbReference type="EMBL" id="RHY25146.1"/>
    </source>
</evidence>